<dbReference type="AlphaFoldDB" id="A0A0E0IKK9"/>
<keyword evidence="2" id="KW-1185">Reference proteome</keyword>
<organism evidence="1">
    <name type="scientific">Oryza nivara</name>
    <name type="common">Indian wild rice</name>
    <name type="synonym">Oryza sativa f. spontanea</name>
    <dbReference type="NCBI Taxonomy" id="4536"/>
    <lineage>
        <taxon>Eukaryota</taxon>
        <taxon>Viridiplantae</taxon>
        <taxon>Streptophyta</taxon>
        <taxon>Embryophyta</taxon>
        <taxon>Tracheophyta</taxon>
        <taxon>Spermatophyta</taxon>
        <taxon>Magnoliopsida</taxon>
        <taxon>Liliopsida</taxon>
        <taxon>Poales</taxon>
        <taxon>Poaceae</taxon>
        <taxon>BOP clade</taxon>
        <taxon>Oryzoideae</taxon>
        <taxon>Oryzeae</taxon>
        <taxon>Oryzinae</taxon>
        <taxon>Oryza</taxon>
    </lineage>
</organism>
<evidence type="ECO:0000313" key="2">
    <source>
        <dbReference type="Proteomes" id="UP000006591"/>
    </source>
</evidence>
<evidence type="ECO:0008006" key="3">
    <source>
        <dbReference type="Google" id="ProtNLM"/>
    </source>
</evidence>
<dbReference type="HOGENOM" id="CLU_487805_0_0_1"/>
<reference evidence="1" key="1">
    <citation type="submission" date="2015-04" db="UniProtKB">
        <authorList>
            <consortium name="EnsemblPlants"/>
        </authorList>
    </citation>
    <scope>IDENTIFICATION</scope>
    <source>
        <strain evidence="1">SL10</strain>
    </source>
</reference>
<dbReference type="eggNOG" id="ENOG502QQRG">
    <property type="taxonomic scope" value="Eukaryota"/>
</dbReference>
<accession>A0A0E0IKK9</accession>
<dbReference type="PANTHER" id="PTHR36068">
    <property type="entry name" value="OS01G0102500 PROTEIN"/>
    <property type="match status" value="1"/>
</dbReference>
<evidence type="ECO:0000313" key="1">
    <source>
        <dbReference type="EnsemblPlants" id="ONIVA09G12710.1"/>
    </source>
</evidence>
<proteinExistence type="predicted"/>
<dbReference type="EnsemblPlants" id="ONIVA09G12710.1">
    <property type="protein sequence ID" value="ONIVA09G12710.1"/>
    <property type="gene ID" value="ONIVA09G12710"/>
</dbReference>
<dbReference type="PANTHER" id="PTHR36068:SF1">
    <property type="entry name" value="OS01G0102500 PROTEIN"/>
    <property type="match status" value="1"/>
</dbReference>
<sequence length="559" mass="61626">MGKLLCDSSSAAVAVAEAPSPAPAPPLLTWSTPDPDPPTSWTAVAALEDQQRRRLHRIWERGVAWKPPGTLPLPPLVFRLDHAGEVDADGNCLFTAARKAASAKPDARDLRHRIVRRFSHLYAAAQAPDRDAIDAAVRHLYAPDLKAGWGVHVVQELKLLAPKTLRHHLDAAINDLVDLGIQREMAAETIYRERCIAVNNGDSWAKYMSVSGSAEDEHNIITLQYTEEGLLTIDENRDGHAAAFGDDIAIECLATEFKREVYVVQAHGADAMVDEDNCVFFLPHRPRGEICEPPIFLFMKGTVAVYAVSCNVSGLKVLTVEEEIQSVRKTAEAVGDFRKTPIYIVGTDCTAKRNIAKLLANSIIYRYLCSEELLEDVLGGKDALNAFRESDLNGYLEVETEGLKQLTSMGSLVLCCGDGAVMNSTNLYAAFTHHSLISHIRLLINSSYANSLRGLLRHGVSIWIDIPLELVVNDMLKTQATSDPDSFSEAMSRVRQRHDELKERYGVSDITVSVQNVASQLGYSSIDSVTLEDMVLEIVRQIERLIRAKSMMEAAGKPF</sequence>
<dbReference type="Pfam" id="PF01202">
    <property type="entry name" value="SKI"/>
    <property type="match status" value="1"/>
</dbReference>
<dbReference type="InterPro" id="IPR027417">
    <property type="entry name" value="P-loop_NTPase"/>
</dbReference>
<dbReference type="InterPro" id="IPR031322">
    <property type="entry name" value="Shikimate/glucono_kinase"/>
</dbReference>
<name>A0A0E0IKK9_ORYNI</name>
<protein>
    <recommendedName>
        <fullName evidence="3">OTU domain-containing protein</fullName>
    </recommendedName>
</protein>
<dbReference type="Gene3D" id="3.40.50.300">
    <property type="entry name" value="P-loop containing nucleotide triphosphate hydrolases"/>
    <property type="match status" value="1"/>
</dbReference>
<reference evidence="1" key="2">
    <citation type="submission" date="2018-04" db="EMBL/GenBank/DDBJ databases">
        <title>OnivRS2 (Oryza nivara Reference Sequence Version 2).</title>
        <authorList>
            <person name="Zhang J."/>
            <person name="Kudrna D."/>
            <person name="Lee S."/>
            <person name="Talag J."/>
            <person name="Rajasekar S."/>
            <person name="Welchert J."/>
            <person name="Hsing Y.-I."/>
            <person name="Wing R.A."/>
        </authorList>
    </citation>
    <scope>NUCLEOTIDE SEQUENCE [LARGE SCALE GENOMIC DNA]</scope>
    <source>
        <strain evidence="1">SL10</strain>
    </source>
</reference>
<dbReference type="OMA" id="HHSLISH"/>
<dbReference type="Proteomes" id="UP000006591">
    <property type="component" value="Chromosome 9"/>
</dbReference>
<dbReference type="Gramene" id="ONIVA09G12710.1">
    <property type="protein sequence ID" value="ONIVA09G12710.1"/>
    <property type="gene ID" value="ONIVA09G12710"/>
</dbReference>